<evidence type="ECO:0008006" key="2">
    <source>
        <dbReference type="Google" id="ProtNLM"/>
    </source>
</evidence>
<accession>A0A075FZ73</accession>
<evidence type="ECO:0000313" key="1">
    <source>
        <dbReference type="EMBL" id="AIE96449.1"/>
    </source>
</evidence>
<name>A0A075FZ73_9EURY</name>
<dbReference type="InterPro" id="IPR036390">
    <property type="entry name" value="WH_DNA-bd_sf"/>
</dbReference>
<dbReference type="EMBL" id="KF900479">
    <property type="protein sequence ID" value="AIE96449.1"/>
    <property type="molecule type" value="Genomic_DNA"/>
</dbReference>
<proteinExistence type="predicted"/>
<dbReference type="SUPFAM" id="SSF46785">
    <property type="entry name" value="Winged helix' DNA-binding domain"/>
    <property type="match status" value="2"/>
</dbReference>
<reference evidence="1" key="1">
    <citation type="journal article" date="2014" name="Genome Biol. Evol.">
        <title>Pangenome evidence for extensive interdomain horizontal transfer affecting lineage core and shell genes in uncultured planktonic thaumarchaeota and euryarchaeota.</title>
        <authorList>
            <person name="Deschamps P."/>
            <person name="Zivanovic Y."/>
            <person name="Moreira D."/>
            <person name="Rodriguez-Valera F."/>
            <person name="Lopez-Garcia P."/>
        </authorList>
    </citation>
    <scope>NUCLEOTIDE SEQUENCE</scope>
</reference>
<dbReference type="InterPro" id="IPR036388">
    <property type="entry name" value="WH-like_DNA-bd_sf"/>
</dbReference>
<organism evidence="1">
    <name type="scientific">uncultured marine group II/III euryarchaeote AD1000_79_C02</name>
    <dbReference type="NCBI Taxonomy" id="1457812"/>
    <lineage>
        <taxon>Archaea</taxon>
        <taxon>Methanobacteriati</taxon>
        <taxon>Methanobacteriota</taxon>
        <taxon>environmental samples</taxon>
    </lineage>
</organism>
<sequence>MAKPLVPRNARGARMFRLRVSESPMPTGSKDPDVLLAWLLDSMGLIRRKTEGASVEDEQGALHRMLRQTVLVDPLGGWDASALGDASGLSQTGVHHQLVKLRESGLLAANTEGRWHIHVLRGGSVSAAVELVAVQARTILDLRLSELAGVVSESDDRMVASSEDDDIAFRIEVAEPGVAYEGEDSFDALVRDLGLGGERVKQGDRLSRDLLEELASSGRAITLLALADKCGDSRARVQRSIERMRTAGIVERVPMLDRIAQDVYGGLMRQHDARGEEWLMTRGGVGRLDDSVSKALISGVRKKKLNIEKVQEILGPVPLDSQKVLLNTLGGRMPYGFRVAGRDGATVKERVMRRLDRTLRRMRTVAQRLDEALCERDE</sequence>
<dbReference type="Gene3D" id="1.10.10.10">
    <property type="entry name" value="Winged helix-like DNA-binding domain superfamily/Winged helix DNA-binding domain"/>
    <property type="match status" value="1"/>
</dbReference>
<protein>
    <recommendedName>
        <fullName evidence="2">HTH arsR-type domain-containing protein</fullName>
    </recommendedName>
</protein>
<dbReference type="AlphaFoldDB" id="A0A075FZ73"/>